<comment type="caution">
    <text evidence="7">The sequence shown here is derived from an EMBL/GenBank/DDBJ whole genome shotgun (WGS) entry which is preliminary data.</text>
</comment>
<feature type="transmembrane region" description="Helical" evidence="6">
    <location>
        <begin position="126"/>
        <end position="147"/>
    </location>
</feature>
<keyword evidence="5 6" id="KW-0472">Membrane</keyword>
<feature type="transmembrane region" description="Helical" evidence="6">
    <location>
        <begin position="266"/>
        <end position="286"/>
    </location>
</feature>
<dbReference type="RefSeq" id="WP_380289697.1">
    <property type="nucleotide sequence ID" value="NZ_JBHULY010000006.1"/>
</dbReference>
<dbReference type="InterPro" id="IPR050833">
    <property type="entry name" value="Poly_Biosynth_Transport"/>
</dbReference>
<protein>
    <submittedName>
        <fullName evidence="7">O-antigen translocase</fullName>
    </submittedName>
</protein>
<proteinExistence type="predicted"/>
<dbReference type="InterPro" id="IPR044550">
    <property type="entry name" value="WzxE"/>
</dbReference>
<evidence type="ECO:0000256" key="6">
    <source>
        <dbReference type="SAM" id="Phobius"/>
    </source>
</evidence>
<gene>
    <name evidence="7" type="ORF">ACFSR8_05090</name>
</gene>
<feature type="transmembrane region" description="Helical" evidence="6">
    <location>
        <begin position="399"/>
        <end position="419"/>
    </location>
</feature>
<dbReference type="PANTHER" id="PTHR30250:SF30">
    <property type="entry name" value="LIPID III FLIPPASE"/>
    <property type="match status" value="1"/>
</dbReference>
<feature type="transmembrane region" description="Helical" evidence="6">
    <location>
        <begin position="225"/>
        <end position="246"/>
    </location>
</feature>
<dbReference type="EMBL" id="JBHULY010000006">
    <property type="protein sequence ID" value="MFD2725579.1"/>
    <property type="molecule type" value="Genomic_DNA"/>
</dbReference>
<feature type="transmembrane region" description="Helical" evidence="6">
    <location>
        <begin position="307"/>
        <end position="330"/>
    </location>
</feature>
<evidence type="ECO:0000256" key="2">
    <source>
        <dbReference type="ARBA" id="ARBA00022475"/>
    </source>
</evidence>
<feature type="transmembrane region" description="Helical" evidence="6">
    <location>
        <begin position="342"/>
        <end position="360"/>
    </location>
</feature>
<keyword evidence="4 6" id="KW-1133">Transmembrane helix</keyword>
<dbReference type="Pfam" id="PF01943">
    <property type="entry name" value="Polysacc_synt"/>
    <property type="match status" value="1"/>
</dbReference>
<reference evidence="8" key="1">
    <citation type="journal article" date="2019" name="Int. J. Syst. Evol. Microbiol.">
        <title>The Global Catalogue of Microorganisms (GCM) 10K type strain sequencing project: providing services to taxonomists for standard genome sequencing and annotation.</title>
        <authorList>
            <consortium name="The Broad Institute Genomics Platform"/>
            <consortium name="The Broad Institute Genome Sequencing Center for Infectious Disease"/>
            <person name="Wu L."/>
            <person name="Ma J."/>
        </authorList>
    </citation>
    <scope>NUCLEOTIDE SEQUENCE [LARGE SCALE GENOMIC DNA]</scope>
    <source>
        <strain evidence="8">KCTC 42398</strain>
    </source>
</reference>
<sequence>MFKRLLNNTFLKVLSYNSVVVSGKLIASFVVSKVSAIYLGPSGYAIVGNMKNVLQGALGVTSTGLQSGVVKYIAENKADKRQLPIVLASALVLSVGLSFVVGLYFFGFSQYLGTSILKDESLSFVFKYLAILLPLISLSFLMVYIANGLQNFRLYTALITISNLLNAGLTFVLIYFYNLEGALMASIVVPSLSFISSLFFKDIRDVFLEAVANLKRVSSEFMKSIGTYVAMATYSSILLSLVYLFIRNKIIADIDTDTAGLWEAMNKISSFYMIFFSSMYTLYLLPQLSINKTISGYYSIMKTYFKYLIPIVLVLFLGLFLFRNLVIQIFLTDAFSIIEQFFYLQLIGDFIKIMAFSIAYQFHAKKMVRFYVITDAILYLSFYVLSLYFINLYSLHGVFYAYIFSTILYLVAVALSVYFNNSKYLNAHV</sequence>
<evidence type="ECO:0000313" key="7">
    <source>
        <dbReference type="EMBL" id="MFD2725579.1"/>
    </source>
</evidence>
<keyword evidence="8" id="KW-1185">Reference proteome</keyword>
<feature type="transmembrane region" description="Helical" evidence="6">
    <location>
        <begin position="154"/>
        <end position="176"/>
    </location>
</feature>
<evidence type="ECO:0000256" key="5">
    <source>
        <dbReference type="ARBA" id="ARBA00023136"/>
    </source>
</evidence>
<organism evidence="7 8">
    <name type="scientific">Hyunsoonleella rubra</name>
    <dbReference type="NCBI Taxonomy" id="1737062"/>
    <lineage>
        <taxon>Bacteria</taxon>
        <taxon>Pseudomonadati</taxon>
        <taxon>Bacteroidota</taxon>
        <taxon>Flavobacteriia</taxon>
        <taxon>Flavobacteriales</taxon>
        <taxon>Flavobacteriaceae</taxon>
    </lineage>
</organism>
<dbReference type="InterPro" id="IPR002797">
    <property type="entry name" value="Polysacc_synth"/>
</dbReference>
<dbReference type="Proteomes" id="UP001597476">
    <property type="component" value="Unassembled WGS sequence"/>
</dbReference>
<name>A0ABW5T9W3_9FLAO</name>
<keyword evidence="2" id="KW-1003">Cell membrane</keyword>
<keyword evidence="3 6" id="KW-0812">Transmembrane</keyword>
<dbReference type="CDD" id="cd13125">
    <property type="entry name" value="MATE_like_10"/>
    <property type="match status" value="1"/>
</dbReference>
<feature type="transmembrane region" description="Helical" evidence="6">
    <location>
        <begin position="53"/>
        <end position="73"/>
    </location>
</feature>
<feature type="transmembrane region" description="Helical" evidence="6">
    <location>
        <begin position="372"/>
        <end position="393"/>
    </location>
</feature>
<accession>A0ABW5T9W3</accession>
<comment type="subcellular location">
    <subcellularLocation>
        <location evidence="1">Cell membrane</location>
        <topology evidence="1">Multi-pass membrane protein</topology>
    </subcellularLocation>
</comment>
<feature type="transmembrane region" description="Helical" evidence="6">
    <location>
        <begin position="85"/>
        <end position="106"/>
    </location>
</feature>
<evidence type="ECO:0000256" key="1">
    <source>
        <dbReference type="ARBA" id="ARBA00004651"/>
    </source>
</evidence>
<feature type="transmembrane region" description="Helical" evidence="6">
    <location>
        <begin position="182"/>
        <end position="200"/>
    </location>
</feature>
<evidence type="ECO:0000313" key="8">
    <source>
        <dbReference type="Proteomes" id="UP001597476"/>
    </source>
</evidence>
<evidence type="ECO:0000256" key="3">
    <source>
        <dbReference type="ARBA" id="ARBA00022692"/>
    </source>
</evidence>
<dbReference type="PANTHER" id="PTHR30250">
    <property type="entry name" value="PST FAMILY PREDICTED COLANIC ACID TRANSPORTER"/>
    <property type="match status" value="1"/>
</dbReference>
<evidence type="ECO:0000256" key="4">
    <source>
        <dbReference type="ARBA" id="ARBA00022989"/>
    </source>
</evidence>
<feature type="transmembrane region" description="Helical" evidence="6">
    <location>
        <begin position="21"/>
        <end position="41"/>
    </location>
</feature>